<dbReference type="RefSeq" id="WP_109415484.1">
    <property type="nucleotide sequence ID" value="NZ_QEAS01000006.1"/>
</dbReference>
<name>A0A2U2PIW3_9SPHI</name>
<accession>A0A2U2PIW3</accession>
<dbReference type="Gene3D" id="2.20.110.10">
    <property type="entry name" value="Histone H3 K4-specific methyltransferase SET7/9 N-terminal domain"/>
    <property type="match status" value="1"/>
</dbReference>
<dbReference type="InterPro" id="IPR037682">
    <property type="entry name" value="TonB_C"/>
</dbReference>
<evidence type="ECO:0000256" key="1">
    <source>
        <dbReference type="SAM" id="SignalP"/>
    </source>
</evidence>
<dbReference type="EMBL" id="QEAS01000006">
    <property type="protein sequence ID" value="PWG81099.1"/>
    <property type="molecule type" value="Genomic_DNA"/>
</dbReference>
<dbReference type="OrthoDB" id="649093at2"/>
<dbReference type="Gene3D" id="3.30.1150.10">
    <property type="match status" value="1"/>
</dbReference>
<gene>
    <name evidence="3" type="ORF">DDR33_09240</name>
</gene>
<dbReference type="PROSITE" id="PS52015">
    <property type="entry name" value="TONB_CTD"/>
    <property type="match status" value="1"/>
</dbReference>
<dbReference type="GO" id="GO:0098797">
    <property type="term" value="C:plasma membrane protein complex"/>
    <property type="evidence" value="ECO:0007669"/>
    <property type="project" value="TreeGrafter"/>
</dbReference>
<evidence type="ECO:0000259" key="2">
    <source>
        <dbReference type="PROSITE" id="PS52015"/>
    </source>
</evidence>
<dbReference type="Pfam" id="PF03544">
    <property type="entry name" value="TonB_C"/>
    <property type="match status" value="1"/>
</dbReference>
<dbReference type="SUPFAM" id="SSF74653">
    <property type="entry name" value="TolA/TonB C-terminal domain"/>
    <property type="match status" value="1"/>
</dbReference>
<dbReference type="AlphaFoldDB" id="A0A2U2PIW3"/>
<evidence type="ECO:0000313" key="4">
    <source>
        <dbReference type="Proteomes" id="UP000245647"/>
    </source>
</evidence>
<comment type="caution">
    <text evidence="3">The sequence shown here is derived from an EMBL/GenBank/DDBJ whole genome shotgun (WGS) entry which is preliminary data.</text>
</comment>
<feature type="domain" description="TonB C-terminal" evidence="2">
    <location>
        <begin position="232"/>
        <end position="328"/>
    </location>
</feature>
<feature type="chain" id="PRO_5015501831" description="TonB C-terminal domain-containing protein" evidence="1">
    <location>
        <begin position="20"/>
        <end position="342"/>
    </location>
</feature>
<sequence>MKKLLILCLLLNTATFAQKKQNIYFLKNDGRKVPVKDSADFIRIIEEPDSGSVFFNVSEFYPDNQKKLTGHASQVEPLLIYEGLIKSFYPDGKTQEVSYYEKGELIGRSDSYYKNGQLKETKEYLRETESGRLAENKYKPQKYKLLTYFDSTGTQTVKDGNGYAKYFDAQTDISEEGQYLNGFKNGTWKGKSGNNFFEENYQQGTFTEGIATLSDGSKSTYKDPDQFPDYKGGIPKFYEYVSKSYRFPKEAREYGVSGRLILSFIVEKSGELSNVKIVRNLGYGTGEKAVEMLERSPKWIPGKQHGIPVRVTYTLPIMLNLAPEPASRTPYPFGKSRSLRTY</sequence>
<dbReference type="GO" id="GO:0031992">
    <property type="term" value="F:energy transducer activity"/>
    <property type="evidence" value="ECO:0007669"/>
    <property type="project" value="TreeGrafter"/>
</dbReference>
<dbReference type="SUPFAM" id="SSF82185">
    <property type="entry name" value="Histone H3 K4-specific methyltransferase SET7/9 N-terminal domain"/>
    <property type="match status" value="1"/>
</dbReference>
<organism evidence="3 4">
    <name type="scientific">Pararcticibacter amylolyticus</name>
    <dbReference type="NCBI Taxonomy" id="2173175"/>
    <lineage>
        <taxon>Bacteria</taxon>
        <taxon>Pseudomonadati</taxon>
        <taxon>Bacteroidota</taxon>
        <taxon>Sphingobacteriia</taxon>
        <taxon>Sphingobacteriales</taxon>
        <taxon>Sphingobacteriaceae</taxon>
        <taxon>Pararcticibacter</taxon>
    </lineage>
</organism>
<dbReference type="GO" id="GO:0055085">
    <property type="term" value="P:transmembrane transport"/>
    <property type="evidence" value="ECO:0007669"/>
    <property type="project" value="InterPro"/>
</dbReference>
<keyword evidence="1" id="KW-0732">Signal</keyword>
<dbReference type="PANTHER" id="PTHR33446:SF2">
    <property type="entry name" value="PROTEIN TONB"/>
    <property type="match status" value="1"/>
</dbReference>
<dbReference type="Proteomes" id="UP000245647">
    <property type="component" value="Unassembled WGS sequence"/>
</dbReference>
<reference evidence="3 4" key="1">
    <citation type="submission" date="2018-04" db="EMBL/GenBank/DDBJ databases">
        <title>Pedobacter chongqingensis sp. nov., isolated from a rottenly hemp rope.</title>
        <authorList>
            <person name="Cai Y."/>
        </authorList>
    </citation>
    <scope>NUCLEOTIDE SEQUENCE [LARGE SCALE GENOMIC DNA]</scope>
    <source>
        <strain evidence="3 4">FJ4-8</strain>
    </source>
</reference>
<feature type="signal peptide" evidence="1">
    <location>
        <begin position="1"/>
        <end position="19"/>
    </location>
</feature>
<evidence type="ECO:0000313" key="3">
    <source>
        <dbReference type="EMBL" id="PWG81099.1"/>
    </source>
</evidence>
<keyword evidence="4" id="KW-1185">Reference proteome</keyword>
<dbReference type="PANTHER" id="PTHR33446">
    <property type="entry name" value="PROTEIN TONB-RELATED"/>
    <property type="match status" value="1"/>
</dbReference>
<proteinExistence type="predicted"/>
<dbReference type="InterPro" id="IPR051045">
    <property type="entry name" value="TonB-dependent_transducer"/>
</dbReference>
<protein>
    <recommendedName>
        <fullName evidence="2">TonB C-terminal domain-containing protein</fullName>
    </recommendedName>
</protein>